<evidence type="ECO:0000256" key="1">
    <source>
        <dbReference type="PROSITE-ProRule" id="PRU00042"/>
    </source>
</evidence>
<dbReference type="Proteomes" id="UP000694941">
    <property type="component" value="Unplaced"/>
</dbReference>
<feature type="domain" description="C2H2-type" evidence="3">
    <location>
        <begin position="1488"/>
        <end position="1515"/>
    </location>
</feature>
<feature type="compositionally biased region" description="Polar residues" evidence="2">
    <location>
        <begin position="99"/>
        <end position="114"/>
    </location>
</feature>
<feature type="compositionally biased region" description="Basic and acidic residues" evidence="2">
    <location>
        <begin position="83"/>
        <end position="95"/>
    </location>
</feature>
<protein>
    <submittedName>
        <fullName evidence="5 6">Zinc finger protein castor homolog 1-like isoform X1</fullName>
    </submittedName>
</protein>
<keyword evidence="1" id="KW-0862">Zinc</keyword>
<dbReference type="PROSITE" id="PS00028">
    <property type="entry name" value="ZINC_FINGER_C2H2_1"/>
    <property type="match status" value="8"/>
</dbReference>
<feature type="region of interest" description="Disordered" evidence="2">
    <location>
        <begin position="1164"/>
        <end position="1185"/>
    </location>
</feature>
<dbReference type="SMART" id="SM00355">
    <property type="entry name" value="ZnF_C2H2"/>
    <property type="match status" value="12"/>
</dbReference>
<feature type="region of interest" description="Disordered" evidence="2">
    <location>
        <begin position="1405"/>
        <end position="1430"/>
    </location>
</feature>
<feature type="region of interest" description="Disordered" evidence="2">
    <location>
        <begin position="1509"/>
        <end position="1587"/>
    </location>
</feature>
<evidence type="ECO:0000313" key="5">
    <source>
        <dbReference type="RefSeq" id="XP_013777593.1"/>
    </source>
</evidence>
<feature type="domain" description="C2H2-type" evidence="3">
    <location>
        <begin position="1726"/>
        <end position="1755"/>
    </location>
</feature>
<name>A0ABM1SND1_LIMPO</name>
<keyword evidence="1" id="KW-0479">Metal-binding</keyword>
<feature type="region of interest" description="Disordered" evidence="2">
    <location>
        <begin position="1"/>
        <end position="168"/>
    </location>
</feature>
<dbReference type="InterPro" id="IPR040373">
    <property type="entry name" value="CASZ1"/>
</dbReference>
<dbReference type="GeneID" id="106462238"/>
<feature type="region of interest" description="Disordered" evidence="2">
    <location>
        <begin position="328"/>
        <end position="348"/>
    </location>
</feature>
<feature type="compositionally biased region" description="Basic and acidic residues" evidence="2">
    <location>
        <begin position="25"/>
        <end position="54"/>
    </location>
</feature>
<feature type="compositionally biased region" description="Low complexity" evidence="2">
    <location>
        <begin position="1170"/>
        <end position="1181"/>
    </location>
</feature>
<keyword evidence="4" id="KW-1185">Reference proteome</keyword>
<feature type="compositionally biased region" description="Basic and acidic residues" evidence="2">
    <location>
        <begin position="1552"/>
        <end position="1572"/>
    </location>
</feature>
<dbReference type="RefSeq" id="XP_022245137.1">
    <property type="nucleotide sequence ID" value="XM_022389429.1"/>
</dbReference>
<accession>A0ABM1SND1</accession>
<sequence length="1871" mass="210368">MTSVEIAANPRTRNRSLELQSVYDIQEKESENPEETQREATDDEERMVVSEGRETTGSPNAGSPLNPVHLVGPFNKELNSKSAKTEMEQNYKEEEGNYDFNSCNEDNSEMPSSEESQDVDIQEVETPGESEADDFGSNSRFDSPISPSRRNKRKNFQPRNIVYQYDDSDSDNDIFSDYNFTKKVKKSPSCEAMDSMDSQQYSGVESERSDASPCRIQTSLVKNQEPITKIPSKCSVGDREQPLDLTNDWTIPAVSNEYHPNKDDISPVDLTTRKCNSWQRYSQNMEAVDLSKNNRTANGSSLNHRSFRGHVISPRFNALQTVLPRTRFPGSQQAAGPDSSGGEGVASTVDASTMRDYAESTMKELLRIYDLNDMVDSITNHVPLQNFSSGKILENMSLPSPPFSYLSMMQHMPTSEILSQHSPLATEKTSSENHTSYSTVTSGAAPSVKKVSHQSTTSQNPDESLRSKIPDNLTNFSYMSPNSVMNIQNSRDMSTILALAALGSTVATRNAPPEDVPVVFPTQSQSPVTSAPSTVLTSVNRESIQDLKKDSHPLKLHTDKTGSIDYTRYVKRFANAAECGSNYCKNVNYREHFHCLDCNSRVFVKKEEMIRHFKWHKKRDESLQHGFLRYSPMDNCSDRFTNCSHNRKQTHYHCLKEGCDKVYISTSDVQMHANYHRKDSAIIREGFQRFRATEDCGTTSCSFYGQRTTHFHCRRSGCSYNFKNKADMEKHKTYHIKDEQLNKDGFKKFMKQEHCSFQNCRFSRICNHIHCIRPGCTYVLHSSGQLYSHKRKHERRENEMAYRKYKLAQNMMKALSESGFVPSSNVPEQFMNLPGDGSLSSSPTVTSMPPLIQTSLTSATFNGAVNNRNSMDKVYTCHQENACEDLTVSGSSPQTSFTKFESVLSSFDLKPGPAFSTPDTSINVITPEAVDLTSDLCKTNDLDNKWKTFVKSYTADEFCKSSCEIMYTDHFHCSTDNCDMSFRAKDTNGIKEHIKNHETQNKITESHFITVESESSVHCLPNCSLEGTDKHYHCNWGACQVVISSTDQPFKRLDHYKVHEYAIKENSTLDYNSVEYSTAVDGTFRRKRGRPPKNRIVEFPVLSTPSNLPQAIYTSFKLPKPTTLPQQTFMATSFGPNPSHFTLAHPPPPLLMTRPLSLIASTVSPSDQYSSSVGTSTPTSPIEEGSCTVGGLPVLESSVDHDSQSSSIQQPNKITSESSSASFEKVDGFYVFPKNTSCPDHLCPYLGSHHFHCTQLRCFYVTDRSDILLLHSKDFHDNIDIMEGFMFFDRYVDCRLPNCQSNKVNRHFHCARPGCNYSFVRYSTMSIHEQKHRDKDGDDPEASQLRNKPSNSDEERSPSPKVTSSMTTITSEAAICSTTGNSEPKTTVVKATGTYYPLSAISKKSESNQKSTAGLPVLPEDTFSSDSEDQIPVTSLTSGEIEQPLTKLLQLPSLNMKNTFEGIEKHIQYGPSQSCGRPFCKLKKKDHFHCNVCNQAFSSFSRLKPHTTKHVGGPIPVPVYNSGQLSPTTSTHSSPASAQQGDEEVGSEGEDHDPGTDQHLKNNPDVDSDNKANVDTSQSTQVSEVSSMPQLLPWQPFSLTTVSGHQLLIPQGMPPPIFAVHGGATFNHQMALANQSKFAASSESFYGSPQVDYSAIKKRELTEVSRVSNRKRSNCTIPNGSNSKKMRIPNLRILKDEPVPDGYNRYRFNEDCAYIHCGYREHQTHFHCTREYCGYSFCDKTRFVQHTARHERLDTLMGGDFDQYRATINCGRPHCIYMNSTGAMVNKASHFHCKKCDFVCTDTNKVVAHRRQHMKMDSINAAGFDKYTPSQDCNMDGCNHNRKQTHYHCLECQYAVLGLSQMSAHKYRHMD</sequence>
<proteinExistence type="predicted"/>
<evidence type="ECO:0000313" key="6">
    <source>
        <dbReference type="RefSeq" id="XP_022245137.1"/>
    </source>
</evidence>
<feature type="compositionally biased region" description="Polar residues" evidence="2">
    <location>
        <begin position="453"/>
        <end position="462"/>
    </location>
</feature>
<evidence type="ECO:0000313" key="7">
    <source>
        <dbReference type="RefSeq" id="XP_022245138.1"/>
    </source>
</evidence>
<feature type="domain" description="C2H2-type" evidence="3">
    <location>
        <begin position="711"/>
        <end position="740"/>
    </location>
</feature>
<gene>
    <name evidence="5 6 7" type="primary">LOC106462238</name>
</gene>
<feature type="domain" description="C2H2-type" evidence="3">
    <location>
        <begin position="1308"/>
        <end position="1337"/>
    </location>
</feature>
<evidence type="ECO:0000256" key="2">
    <source>
        <dbReference type="SAM" id="MobiDB-lite"/>
    </source>
</evidence>
<dbReference type="PANTHER" id="PTHR12451">
    <property type="entry name" value="TRANSCRIPTION FACTOR CASTOR PROTEIN MING -RELATED"/>
    <property type="match status" value="1"/>
</dbReference>
<dbReference type="RefSeq" id="XP_013777593.1">
    <property type="nucleotide sequence ID" value="XM_013922139.2"/>
</dbReference>
<feature type="compositionally biased region" description="Polar residues" evidence="2">
    <location>
        <begin position="136"/>
        <end position="148"/>
    </location>
</feature>
<feature type="compositionally biased region" description="Polar residues" evidence="2">
    <location>
        <begin position="432"/>
        <end position="444"/>
    </location>
</feature>
<feature type="compositionally biased region" description="Acidic residues" evidence="2">
    <location>
        <begin position="115"/>
        <end position="134"/>
    </location>
</feature>
<dbReference type="PROSITE" id="PS50157">
    <property type="entry name" value="ZINC_FINGER_C2H2_2"/>
    <property type="match status" value="4"/>
</dbReference>
<evidence type="ECO:0000259" key="3">
    <source>
        <dbReference type="PROSITE" id="PS50157"/>
    </source>
</evidence>
<keyword evidence="1" id="KW-0863">Zinc-finger</keyword>
<dbReference type="PANTHER" id="PTHR12451:SF0">
    <property type="entry name" value="ZINC FINGER PROTEIN CASTOR HOMOLOG 1"/>
    <property type="match status" value="1"/>
</dbReference>
<dbReference type="InterPro" id="IPR013087">
    <property type="entry name" value="Znf_C2H2_type"/>
</dbReference>
<reference evidence="5 6" key="1">
    <citation type="submission" date="2025-05" db="UniProtKB">
        <authorList>
            <consortium name="RefSeq"/>
        </authorList>
    </citation>
    <scope>IDENTIFICATION</scope>
    <source>
        <tissue evidence="5 6">Muscle</tissue>
    </source>
</reference>
<feature type="region of interest" description="Disordered" evidence="2">
    <location>
        <begin position="420"/>
        <end position="469"/>
    </location>
</feature>
<feature type="region of interest" description="Disordered" evidence="2">
    <location>
        <begin position="1328"/>
        <end position="1368"/>
    </location>
</feature>
<feature type="compositionally biased region" description="Low complexity" evidence="2">
    <location>
        <begin position="1526"/>
        <end position="1538"/>
    </location>
</feature>
<feature type="compositionally biased region" description="Low complexity" evidence="2">
    <location>
        <begin position="1576"/>
        <end position="1587"/>
    </location>
</feature>
<evidence type="ECO:0000313" key="4">
    <source>
        <dbReference type="Proteomes" id="UP000694941"/>
    </source>
</evidence>
<dbReference type="RefSeq" id="XP_022245138.1">
    <property type="nucleotide sequence ID" value="XM_022389430.1"/>
</dbReference>
<organism evidence="4 6">
    <name type="scientific">Limulus polyphemus</name>
    <name type="common">Atlantic horseshoe crab</name>
    <dbReference type="NCBI Taxonomy" id="6850"/>
    <lineage>
        <taxon>Eukaryota</taxon>
        <taxon>Metazoa</taxon>
        <taxon>Ecdysozoa</taxon>
        <taxon>Arthropoda</taxon>
        <taxon>Chelicerata</taxon>
        <taxon>Merostomata</taxon>
        <taxon>Xiphosura</taxon>
        <taxon>Limulidae</taxon>
        <taxon>Limulus</taxon>
    </lineage>
</organism>
<feature type="region of interest" description="Disordered" evidence="2">
    <location>
        <begin position="1198"/>
        <end position="1219"/>
    </location>
</feature>
<feature type="compositionally biased region" description="Acidic residues" evidence="2">
    <location>
        <begin position="1541"/>
        <end position="1551"/>
    </location>
</feature>